<name>A0A7S2THW9_9EUKA</name>
<dbReference type="AlphaFoldDB" id="A0A7S2THW9"/>
<protein>
    <submittedName>
        <fullName evidence="1">Uncharacterized protein</fullName>
    </submittedName>
</protein>
<evidence type="ECO:0000313" key="1">
    <source>
        <dbReference type="EMBL" id="CAD9750813.1"/>
    </source>
</evidence>
<gene>
    <name evidence="1" type="ORF">LSP00402_LOCUS3404</name>
</gene>
<dbReference type="EMBL" id="HBHP01005491">
    <property type="protein sequence ID" value="CAD9750813.1"/>
    <property type="molecule type" value="Transcribed_RNA"/>
</dbReference>
<organism evidence="1">
    <name type="scientific">Lotharella oceanica</name>
    <dbReference type="NCBI Taxonomy" id="641309"/>
    <lineage>
        <taxon>Eukaryota</taxon>
        <taxon>Sar</taxon>
        <taxon>Rhizaria</taxon>
        <taxon>Cercozoa</taxon>
        <taxon>Chlorarachniophyceae</taxon>
        <taxon>Lotharella</taxon>
    </lineage>
</organism>
<accession>A0A7S2THW9</accession>
<sequence>MCAAMFLAIKADAIKRLSCMITGTRLKVVFRLVKYLSANKPIDIKLDPKLAIDLRRHTVVDWKIVPPQALLESISNDFYTKAANFEITRDTEAKTSALIIKMTKAPFDKGRLWGLEIVDFHPQARNTIECNHIWDWCPSWTKCIMEPTKHRLLRKLLRKCSWVYFNPRAWYGTLSDTLSVRIVVSSDDVRKSRERFDSARTPKLLDDEEHDTHSNESQEENVMRVRIWNNTGEELAYYSELILDGHRWGYERFNYKGITIPANQTVELDLPVKCREFYDVKCFSGGGYNITLGCALHEGRPIIRLSTRHQIEEIDSNAEFLCWMGHEGPQDGEYKDGTFFVKLVPPKLPALIDFETFEKVFKKMQEESPDLNKSTFAGYLHIADWTRSSKQWAVLAWPYLCTFKVKGGPSEKLDLRELEYKFLPEKKAFELSDRFKHYWSINSRKFTFRAPGNSATEYMEQWDRKFREAYDEMHFSTTACKGTCDEAPARGSRCVSITSWW</sequence>
<proteinExistence type="predicted"/>
<reference evidence="1" key="1">
    <citation type="submission" date="2021-01" db="EMBL/GenBank/DDBJ databases">
        <authorList>
            <person name="Corre E."/>
            <person name="Pelletier E."/>
            <person name="Niang G."/>
            <person name="Scheremetjew M."/>
            <person name="Finn R."/>
            <person name="Kale V."/>
            <person name="Holt S."/>
            <person name="Cochrane G."/>
            <person name="Meng A."/>
            <person name="Brown T."/>
            <person name="Cohen L."/>
        </authorList>
    </citation>
    <scope>NUCLEOTIDE SEQUENCE</scope>
    <source>
        <strain evidence="1">CCMP622</strain>
    </source>
</reference>